<dbReference type="STRING" id="561720.SAMN06275492_10278"/>
<dbReference type="EMBL" id="FXBB01000002">
    <property type="protein sequence ID" value="SMG14441.1"/>
    <property type="molecule type" value="Genomic_DNA"/>
</dbReference>
<evidence type="ECO:0000313" key="9">
    <source>
        <dbReference type="Proteomes" id="UP000193355"/>
    </source>
</evidence>
<gene>
    <name evidence="8" type="ORF">SAMN06275492_10278</name>
</gene>
<comment type="similarity">
    <text evidence="2">Belongs to the methyl-accepting chemotaxis (MCP) protein family.</text>
</comment>
<evidence type="ECO:0000256" key="5">
    <source>
        <dbReference type="SAM" id="Phobius"/>
    </source>
</evidence>
<dbReference type="PROSITE" id="PS50111">
    <property type="entry name" value="CHEMOTAXIS_TRANSDUC_2"/>
    <property type="match status" value="1"/>
</dbReference>
<dbReference type="InterPro" id="IPR024478">
    <property type="entry name" value="HlyB_4HB_MCP"/>
</dbReference>
<evidence type="ECO:0000256" key="2">
    <source>
        <dbReference type="ARBA" id="ARBA00029447"/>
    </source>
</evidence>
<dbReference type="Gene3D" id="1.10.287.950">
    <property type="entry name" value="Methyl-accepting chemotaxis protein"/>
    <property type="match status" value="1"/>
</dbReference>
<evidence type="ECO:0000313" key="8">
    <source>
        <dbReference type="EMBL" id="SMG14441.1"/>
    </source>
</evidence>
<dbReference type="AlphaFoldDB" id="A0A1X7IJF2"/>
<keyword evidence="5" id="KW-0812">Transmembrane</keyword>
<keyword evidence="5" id="KW-1133">Transmembrane helix</keyword>
<evidence type="ECO:0000256" key="3">
    <source>
        <dbReference type="PROSITE-ProRule" id="PRU00284"/>
    </source>
</evidence>
<dbReference type="InterPro" id="IPR003660">
    <property type="entry name" value="HAMP_dom"/>
</dbReference>
<name>A0A1X7IJF2_9BACT</name>
<dbReference type="Pfam" id="PF00672">
    <property type="entry name" value="HAMP"/>
    <property type="match status" value="1"/>
</dbReference>
<proteinExistence type="inferred from homology"/>
<feature type="region of interest" description="Disordered" evidence="4">
    <location>
        <begin position="507"/>
        <end position="530"/>
    </location>
</feature>
<dbReference type="PRINTS" id="PR00260">
    <property type="entry name" value="CHEMTRNSDUCR"/>
</dbReference>
<feature type="transmembrane region" description="Helical" evidence="5">
    <location>
        <begin position="192"/>
        <end position="212"/>
    </location>
</feature>
<sequence>MRFMRNISTVLKISILAVVFALALALVTFIGWRNLRATSVALETSYRDMTLPILWLNDTRAQTRAIEADLYALMITEDPAKNRQLLEDIERRRLINDRNLENYGKTNLDDFEKRKFASVMENLEMARKGLASTLKLAMANENAKAFDDFNKNGDPYLIAFDGDIGEIAEYLGEKAGRIDREARGSAAGAVKFMVSFALGAFVLSCLMAIFIAKAITGPMGRMIDSVGLFSQGDLTVRFDATGKDELSKMAQALNLMAEKLRASMTLIAKSSKTLDIQSEKLASSMKRSTSAIAASSDRSDALGDRMQSIAAAGQEINASVEEVAAGAQATARKSSEMAEEVEGATAAGNEGVEAVRVVVSMVARSSKEAEDSAAAVKALGDRINQVQGFVSQIGGIADQTNLLALNAAIEAARAGEHGRGFAVVAEEVRKLAEESAGAAGNIAEMATTIAADLESVFRSVNDNAKSSVESRSMAQDTEAKIEQMIKRLDLIAQATQDLAAVSQEQAASSEEIASAVQDVSTRVSEGAEDTEALGERLDEVTEVAKELLSDSQALSHLGEELRKMVATFKLEDKSSMPVRVS</sequence>
<keyword evidence="5" id="KW-0472">Membrane</keyword>
<dbReference type="PROSITE" id="PS50885">
    <property type="entry name" value="HAMP"/>
    <property type="match status" value="1"/>
</dbReference>
<dbReference type="SMART" id="SM00304">
    <property type="entry name" value="HAMP"/>
    <property type="match status" value="1"/>
</dbReference>
<evidence type="ECO:0000259" key="6">
    <source>
        <dbReference type="PROSITE" id="PS50111"/>
    </source>
</evidence>
<feature type="compositionally biased region" description="Low complexity" evidence="4">
    <location>
        <begin position="507"/>
        <end position="517"/>
    </location>
</feature>
<dbReference type="InterPro" id="IPR004090">
    <property type="entry name" value="Chemotax_Me-accpt_rcpt"/>
</dbReference>
<organism evidence="8 9">
    <name type="scientific">Dethiosulfovibrio salsuginis</name>
    <dbReference type="NCBI Taxonomy" id="561720"/>
    <lineage>
        <taxon>Bacteria</taxon>
        <taxon>Thermotogati</taxon>
        <taxon>Synergistota</taxon>
        <taxon>Synergistia</taxon>
        <taxon>Synergistales</taxon>
        <taxon>Dethiosulfovibrionaceae</taxon>
        <taxon>Dethiosulfovibrio</taxon>
    </lineage>
</organism>
<keyword evidence="9" id="KW-1185">Reference proteome</keyword>
<feature type="domain" description="HAMP" evidence="7">
    <location>
        <begin position="213"/>
        <end position="265"/>
    </location>
</feature>
<evidence type="ECO:0000256" key="1">
    <source>
        <dbReference type="ARBA" id="ARBA00023224"/>
    </source>
</evidence>
<protein>
    <submittedName>
        <fullName evidence="8">Methyl-accepting chemotaxis sensory transducer</fullName>
    </submittedName>
</protein>
<evidence type="ECO:0000259" key="7">
    <source>
        <dbReference type="PROSITE" id="PS50885"/>
    </source>
</evidence>
<dbReference type="GO" id="GO:0016020">
    <property type="term" value="C:membrane"/>
    <property type="evidence" value="ECO:0007669"/>
    <property type="project" value="InterPro"/>
</dbReference>
<dbReference type="Gene3D" id="6.10.340.10">
    <property type="match status" value="1"/>
</dbReference>
<dbReference type="SMART" id="SM00283">
    <property type="entry name" value="MA"/>
    <property type="match status" value="1"/>
</dbReference>
<dbReference type="GO" id="GO:0007165">
    <property type="term" value="P:signal transduction"/>
    <property type="evidence" value="ECO:0007669"/>
    <property type="project" value="UniProtKB-KW"/>
</dbReference>
<dbReference type="CDD" id="cd11386">
    <property type="entry name" value="MCP_signal"/>
    <property type="match status" value="1"/>
</dbReference>
<dbReference type="SUPFAM" id="SSF58104">
    <property type="entry name" value="Methyl-accepting chemotaxis protein (MCP) signaling domain"/>
    <property type="match status" value="1"/>
</dbReference>
<dbReference type="GO" id="GO:0004888">
    <property type="term" value="F:transmembrane signaling receptor activity"/>
    <property type="evidence" value="ECO:0007669"/>
    <property type="project" value="InterPro"/>
</dbReference>
<dbReference type="GO" id="GO:0006935">
    <property type="term" value="P:chemotaxis"/>
    <property type="evidence" value="ECO:0007669"/>
    <property type="project" value="InterPro"/>
</dbReference>
<dbReference type="InterPro" id="IPR004089">
    <property type="entry name" value="MCPsignal_dom"/>
</dbReference>
<dbReference type="Proteomes" id="UP000193355">
    <property type="component" value="Unassembled WGS sequence"/>
</dbReference>
<accession>A0A1X7IJF2</accession>
<dbReference type="PANTHER" id="PTHR32089">
    <property type="entry name" value="METHYL-ACCEPTING CHEMOTAXIS PROTEIN MCPB"/>
    <property type="match status" value="1"/>
</dbReference>
<reference evidence="9" key="1">
    <citation type="submission" date="2017-04" db="EMBL/GenBank/DDBJ databases">
        <authorList>
            <person name="Varghese N."/>
            <person name="Submissions S."/>
        </authorList>
    </citation>
    <scope>NUCLEOTIDE SEQUENCE [LARGE SCALE GENOMIC DNA]</scope>
    <source>
        <strain evidence="9">USBA 82</strain>
    </source>
</reference>
<dbReference type="CDD" id="cd06225">
    <property type="entry name" value="HAMP"/>
    <property type="match status" value="1"/>
</dbReference>
<dbReference type="Pfam" id="PF00015">
    <property type="entry name" value="MCPsignal"/>
    <property type="match status" value="1"/>
</dbReference>
<dbReference type="Pfam" id="PF12729">
    <property type="entry name" value="4HB_MCP_1"/>
    <property type="match status" value="1"/>
</dbReference>
<dbReference type="PANTHER" id="PTHR32089:SF112">
    <property type="entry name" value="LYSOZYME-LIKE PROTEIN-RELATED"/>
    <property type="match status" value="1"/>
</dbReference>
<evidence type="ECO:0000256" key="4">
    <source>
        <dbReference type="SAM" id="MobiDB-lite"/>
    </source>
</evidence>
<keyword evidence="1 3" id="KW-0807">Transducer</keyword>
<feature type="domain" description="Methyl-accepting transducer" evidence="6">
    <location>
        <begin position="277"/>
        <end position="520"/>
    </location>
</feature>